<evidence type="ECO:0000256" key="1">
    <source>
        <dbReference type="SAM" id="MobiDB-lite"/>
    </source>
</evidence>
<dbReference type="RefSeq" id="WP_145435296.1">
    <property type="nucleotide sequence ID" value="NZ_CP036339.1"/>
</dbReference>
<feature type="domain" description="Retropepsin-like aspartic endopeptidase" evidence="2">
    <location>
        <begin position="11"/>
        <end position="145"/>
    </location>
</feature>
<feature type="compositionally biased region" description="Basic residues" evidence="1">
    <location>
        <begin position="157"/>
        <end position="167"/>
    </location>
</feature>
<evidence type="ECO:0000313" key="4">
    <source>
        <dbReference type="Proteomes" id="UP000317909"/>
    </source>
</evidence>
<dbReference type="InterPro" id="IPR021109">
    <property type="entry name" value="Peptidase_aspartic_dom_sf"/>
</dbReference>
<dbReference type="KEGG" id="llh:I41_47980"/>
<dbReference type="SUPFAM" id="SSF50630">
    <property type="entry name" value="Acid proteases"/>
    <property type="match status" value="1"/>
</dbReference>
<dbReference type="InterPro" id="IPR008503">
    <property type="entry name" value="Asp_endopeptidase"/>
</dbReference>
<keyword evidence="4" id="KW-1185">Reference proteome</keyword>
<dbReference type="OrthoDB" id="9782977at2"/>
<dbReference type="AlphaFoldDB" id="A0A517U4M3"/>
<gene>
    <name evidence="3" type="ORF">I41_47980</name>
</gene>
<dbReference type="Pfam" id="PF05618">
    <property type="entry name" value="Zn_protease"/>
    <property type="match status" value="1"/>
</dbReference>
<reference evidence="3 4" key="1">
    <citation type="submission" date="2019-02" db="EMBL/GenBank/DDBJ databases">
        <title>Deep-cultivation of Planctomycetes and their phenomic and genomic characterization uncovers novel biology.</title>
        <authorList>
            <person name="Wiegand S."/>
            <person name="Jogler M."/>
            <person name="Boedeker C."/>
            <person name="Pinto D."/>
            <person name="Vollmers J."/>
            <person name="Rivas-Marin E."/>
            <person name="Kohn T."/>
            <person name="Peeters S.H."/>
            <person name="Heuer A."/>
            <person name="Rast P."/>
            <person name="Oberbeckmann S."/>
            <person name="Bunk B."/>
            <person name="Jeske O."/>
            <person name="Meyerdierks A."/>
            <person name="Storesund J.E."/>
            <person name="Kallscheuer N."/>
            <person name="Luecker S."/>
            <person name="Lage O.M."/>
            <person name="Pohl T."/>
            <person name="Merkel B.J."/>
            <person name="Hornburger P."/>
            <person name="Mueller R.-W."/>
            <person name="Bruemmer F."/>
            <person name="Labrenz M."/>
            <person name="Spormann A.M."/>
            <person name="Op den Camp H."/>
            <person name="Overmann J."/>
            <person name="Amann R."/>
            <person name="Jetten M.S.M."/>
            <person name="Mascher T."/>
            <person name="Medema M.H."/>
            <person name="Devos D.P."/>
            <person name="Kaster A.-K."/>
            <person name="Ovreas L."/>
            <person name="Rohde M."/>
            <person name="Galperin M.Y."/>
            <person name="Jogler C."/>
        </authorList>
    </citation>
    <scope>NUCLEOTIDE SEQUENCE [LARGE SCALE GENOMIC DNA]</scope>
    <source>
        <strain evidence="3 4">I41</strain>
    </source>
</reference>
<dbReference type="EMBL" id="CP036339">
    <property type="protein sequence ID" value="QDT75586.1"/>
    <property type="molecule type" value="Genomic_DNA"/>
</dbReference>
<feature type="region of interest" description="Disordered" evidence="1">
    <location>
        <begin position="148"/>
        <end position="167"/>
    </location>
</feature>
<evidence type="ECO:0000313" key="3">
    <source>
        <dbReference type="EMBL" id="QDT75586.1"/>
    </source>
</evidence>
<protein>
    <recommendedName>
        <fullName evidence="2">Retropepsin-like aspartic endopeptidase domain-containing protein</fullName>
    </recommendedName>
</protein>
<dbReference type="Gene3D" id="2.40.70.10">
    <property type="entry name" value="Acid Proteases"/>
    <property type="match status" value="1"/>
</dbReference>
<proteinExistence type="predicted"/>
<organism evidence="3 4">
    <name type="scientific">Lacipirellula limnantheis</name>
    <dbReference type="NCBI Taxonomy" id="2528024"/>
    <lineage>
        <taxon>Bacteria</taxon>
        <taxon>Pseudomonadati</taxon>
        <taxon>Planctomycetota</taxon>
        <taxon>Planctomycetia</taxon>
        <taxon>Pirellulales</taxon>
        <taxon>Lacipirellulaceae</taxon>
        <taxon>Lacipirellula</taxon>
    </lineage>
</organism>
<sequence length="167" mass="18992">MKAPQKPPKPIVGWREWIALPALGIDAIKVKIDTGARSSSLHAFDVEEFDRDGVRWVRFVVHPLQRDVKTTLRAEAPVLEFRQIRSSSGHTTNRPVVSIEIELDGQRWPIELTLAARDEMGFRMLLGREAVRGRFVVDPGRSYVVSQSRVSNASLKKPAKRKKRRSE</sequence>
<dbReference type="PANTHER" id="PTHR38037:SF1">
    <property type="entry name" value="ATP-DEPENDENT ZINC PROTEASE DOMAIN-CONTAINING PROTEIN-RELATED"/>
    <property type="match status" value="1"/>
</dbReference>
<dbReference type="PANTHER" id="PTHR38037">
    <property type="entry name" value="ZN_PROTEASE DOMAIN-CONTAINING PROTEIN"/>
    <property type="match status" value="1"/>
</dbReference>
<evidence type="ECO:0000259" key="2">
    <source>
        <dbReference type="Pfam" id="PF05618"/>
    </source>
</evidence>
<dbReference type="Proteomes" id="UP000317909">
    <property type="component" value="Chromosome"/>
</dbReference>
<accession>A0A517U4M3</accession>
<name>A0A517U4M3_9BACT</name>